<dbReference type="SUPFAM" id="SSF141571">
    <property type="entry name" value="Pentapeptide repeat-like"/>
    <property type="match status" value="1"/>
</dbReference>
<dbReference type="RefSeq" id="WP_148064954.1">
    <property type="nucleotide sequence ID" value="NZ_VRYZ01000006.1"/>
</dbReference>
<proteinExistence type="predicted"/>
<name>A0A5C8ZPP0_9GAMM</name>
<protein>
    <submittedName>
        <fullName evidence="2">Pentapeptide repeat-containing protein</fullName>
    </submittedName>
</protein>
<evidence type="ECO:0000313" key="3">
    <source>
        <dbReference type="Proteomes" id="UP000321933"/>
    </source>
</evidence>
<evidence type="ECO:0000313" key="2">
    <source>
        <dbReference type="EMBL" id="TXS90428.1"/>
    </source>
</evidence>
<dbReference type="EMBL" id="VRYZ01000006">
    <property type="protein sequence ID" value="TXS90428.1"/>
    <property type="molecule type" value="Genomic_DNA"/>
</dbReference>
<dbReference type="Proteomes" id="UP000321933">
    <property type="component" value="Unassembled WGS sequence"/>
</dbReference>
<dbReference type="Gene3D" id="2.160.20.80">
    <property type="entry name" value="E3 ubiquitin-protein ligase SopA"/>
    <property type="match status" value="1"/>
</dbReference>
<reference evidence="2 3" key="1">
    <citation type="submission" date="2019-08" db="EMBL/GenBank/DDBJ databases">
        <title>Parahaliea maris sp. nov., isolated from the surface seawater.</title>
        <authorList>
            <person name="Liu Y."/>
        </authorList>
    </citation>
    <scope>NUCLEOTIDE SEQUENCE [LARGE SCALE GENOMIC DNA]</scope>
    <source>
        <strain evidence="2 3">S2-26</strain>
    </source>
</reference>
<comment type="caution">
    <text evidence="2">The sequence shown here is derived from an EMBL/GenBank/DDBJ whole genome shotgun (WGS) entry which is preliminary data.</text>
</comment>
<keyword evidence="3" id="KW-1185">Reference proteome</keyword>
<dbReference type="AlphaFoldDB" id="A0A5C8ZPP0"/>
<sequence>MSEAVATTMLMQGAASWNTWRQQHPGRLSFSAPSWYDCPGPGGLQIKGRNRVDFSGMDLSGVSIYNAFAEGLQLRNTRFVGAHFEEGDFSRADFSGAEFRDTRFNKTIFTGACFEGASFVNCNLNRVNLVGANFRVERIVETVVYGIAAWDMEVAEQTEQSRLVIEKTYELYTELIAGGTIPLMVDDIELAQFVYYLSNHRKMRDTLNILNDRGVLLLGRFQNGGLERLYLVRDWFQKQGYMAMIFDFARPDNLSLTETVVTMAGLSKFVVVDLSGGSVPAELQSILAQIKKPLLAFGDPYAMFPDLEDQTGVIAIEADDAQLLTALGAQLPAVERLHAERIARLARRYGSADANRDTTRSRP</sequence>
<evidence type="ECO:0000256" key="1">
    <source>
        <dbReference type="ARBA" id="ARBA00022737"/>
    </source>
</evidence>
<keyword evidence="1" id="KW-0677">Repeat</keyword>
<dbReference type="Pfam" id="PF00805">
    <property type="entry name" value="Pentapeptide"/>
    <property type="match status" value="1"/>
</dbReference>
<gene>
    <name evidence="2" type="ORF">FVW59_13880</name>
</gene>
<accession>A0A5C8ZPP0</accession>
<organism evidence="2 3">
    <name type="scientific">Parahaliea aestuarii</name>
    <dbReference type="NCBI Taxonomy" id="1852021"/>
    <lineage>
        <taxon>Bacteria</taxon>
        <taxon>Pseudomonadati</taxon>
        <taxon>Pseudomonadota</taxon>
        <taxon>Gammaproteobacteria</taxon>
        <taxon>Cellvibrionales</taxon>
        <taxon>Halieaceae</taxon>
        <taxon>Parahaliea</taxon>
    </lineage>
</organism>
<dbReference type="PANTHER" id="PTHR47485">
    <property type="entry name" value="THYLAKOID LUMENAL 17.4 KDA PROTEIN, CHLOROPLASTIC"/>
    <property type="match status" value="1"/>
</dbReference>
<dbReference type="PANTHER" id="PTHR47485:SF1">
    <property type="entry name" value="THYLAKOID LUMENAL 17.4 KDA PROTEIN, CHLOROPLASTIC"/>
    <property type="match status" value="1"/>
</dbReference>
<dbReference type="OrthoDB" id="9806704at2"/>
<dbReference type="InterPro" id="IPR001646">
    <property type="entry name" value="5peptide_repeat"/>
</dbReference>